<dbReference type="Proteomes" id="UP000728185">
    <property type="component" value="Unassembled WGS sequence"/>
</dbReference>
<gene>
    <name evidence="2" type="ORF">FBUS_04011</name>
</gene>
<protein>
    <submittedName>
        <fullName evidence="2">Uncharacterized protein</fullName>
    </submittedName>
</protein>
<name>A0A8E0VKA1_9TREM</name>
<proteinExistence type="predicted"/>
<dbReference type="OrthoDB" id="6279619at2759"/>
<evidence type="ECO:0000256" key="1">
    <source>
        <dbReference type="SAM" id="MobiDB-lite"/>
    </source>
</evidence>
<sequence length="134" mass="14449">MFIPGLHGLDPAYSATQKRADQLHFSPFTNRRGPRGPSQMIGFAQSRSGLVRPINSQPIYSPLSVATTCNLTYPNLQQQVSYGSGPRGTNEPYEAFELGPDLKTTSATNPPPSSLAGSGWKAKVSDSYAENTFV</sequence>
<organism evidence="2 3">
    <name type="scientific">Fasciolopsis buskii</name>
    <dbReference type="NCBI Taxonomy" id="27845"/>
    <lineage>
        <taxon>Eukaryota</taxon>
        <taxon>Metazoa</taxon>
        <taxon>Spiralia</taxon>
        <taxon>Lophotrochozoa</taxon>
        <taxon>Platyhelminthes</taxon>
        <taxon>Trematoda</taxon>
        <taxon>Digenea</taxon>
        <taxon>Plagiorchiida</taxon>
        <taxon>Echinostomata</taxon>
        <taxon>Echinostomatoidea</taxon>
        <taxon>Fasciolidae</taxon>
        <taxon>Fasciolopsis</taxon>
    </lineage>
</organism>
<dbReference type="EMBL" id="LUCM01005111">
    <property type="protein sequence ID" value="KAA0193326.1"/>
    <property type="molecule type" value="Genomic_DNA"/>
</dbReference>
<accession>A0A8E0VKA1</accession>
<dbReference type="AlphaFoldDB" id="A0A8E0VKA1"/>
<reference evidence="2" key="1">
    <citation type="submission" date="2019-05" db="EMBL/GenBank/DDBJ databases">
        <title>Annotation for the trematode Fasciolopsis buski.</title>
        <authorList>
            <person name="Choi Y.-J."/>
        </authorList>
    </citation>
    <scope>NUCLEOTIDE SEQUENCE</scope>
    <source>
        <strain evidence="2">HT</strain>
        <tissue evidence="2">Whole worm</tissue>
    </source>
</reference>
<evidence type="ECO:0000313" key="2">
    <source>
        <dbReference type="EMBL" id="KAA0193326.1"/>
    </source>
</evidence>
<comment type="caution">
    <text evidence="2">The sequence shown here is derived from an EMBL/GenBank/DDBJ whole genome shotgun (WGS) entry which is preliminary data.</text>
</comment>
<evidence type="ECO:0000313" key="3">
    <source>
        <dbReference type="Proteomes" id="UP000728185"/>
    </source>
</evidence>
<keyword evidence="3" id="KW-1185">Reference proteome</keyword>
<feature type="region of interest" description="Disordered" evidence="1">
    <location>
        <begin position="101"/>
        <end position="134"/>
    </location>
</feature>